<evidence type="ECO:0000313" key="3">
    <source>
        <dbReference type="Proteomes" id="UP000283442"/>
    </source>
</evidence>
<sequence>MNKAILIGRLTRDPEVRYTQSGVAVCTFTLAVDRRFARRDANDGQPTADFIPIVAWRKLAEICGNNLIKGRRISVEGRIQVRSYEAQDGSKRYVTEIVADEIEFLDSRSSVQHEGGFGAGAPAPQPQPQSKPADAGSFGPSIPDEEIPF</sequence>
<evidence type="ECO:0000256" key="1">
    <source>
        <dbReference type="HAMAP-Rule" id="MF_00984"/>
    </source>
</evidence>
<dbReference type="HAMAP" id="MF_00984">
    <property type="entry name" value="SSB"/>
    <property type="match status" value="1"/>
</dbReference>
<dbReference type="InterPro" id="IPR000424">
    <property type="entry name" value="Primosome_PriB/ssb"/>
</dbReference>
<keyword evidence="1" id="KW-0233">DNA recombination</keyword>
<dbReference type="InterPro" id="IPR011344">
    <property type="entry name" value="ssDNA-bd"/>
</dbReference>
<accession>A0A356UKH9</accession>
<gene>
    <name evidence="2" type="ORF">DW674_07545</name>
</gene>
<feature type="short sequence motif" description="Important for interaction with partner proteins" evidence="1">
    <location>
        <begin position="144"/>
        <end position="149"/>
    </location>
</feature>
<dbReference type="Pfam" id="PF00436">
    <property type="entry name" value="SSB"/>
    <property type="match status" value="1"/>
</dbReference>
<organism evidence="2 3">
    <name type="scientific">Mitsuokella multacida</name>
    <dbReference type="NCBI Taxonomy" id="52226"/>
    <lineage>
        <taxon>Bacteria</taxon>
        <taxon>Bacillati</taxon>
        <taxon>Bacillota</taxon>
        <taxon>Negativicutes</taxon>
        <taxon>Selenomonadales</taxon>
        <taxon>Selenomonadaceae</taxon>
        <taxon>Mitsuokella</taxon>
    </lineage>
</organism>
<reference evidence="2 3" key="1">
    <citation type="submission" date="2018-08" db="EMBL/GenBank/DDBJ databases">
        <title>A genome reference for cultivated species of the human gut microbiota.</title>
        <authorList>
            <person name="Zou Y."/>
            <person name="Xue W."/>
            <person name="Luo G."/>
        </authorList>
    </citation>
    <scope>NUCLEOTIDE SEQUENCE [LARGE SCALE GENOMIC DNA]</scope>
    <source>
        <strain evidence="2 3">AM25-21AC</strain>
    </source>
</reference>
<dbReference type="CDD" id="cd04496">
    <property type="entry name" value="SSB_OBF"/>
    <property type="match status" value="1"/>
</dbReference>
<name>A0A356UKH9_9FIRM</name>
<comment type="caution">
    <text evidence="2">The sequence shown here is derived from an EMBL/GenBank/DDBJ whole genome shotgun (WGS) entry which is preliminary data.</text>
</comment>
<keyword evidence="1" id="KW-0234">DNA repair</keyword>
<comment type="function">
    <text evidence="1">Plays an important role in DNA replication, recombination and repair. Binds to ssDNA and to an array of partner proteins to recruit them to their sites of action during DNA metabolism.</text>
</comment>
<keyword evidence="1 2" id="KW-0238">DNA-binding</keyword>
<dbReference type="Proteomes" id="UP000283442">
    <property type="component" value="Unassembled WGS sequence"/>
</dbReference>
<protein>
    <recommendedName>
        <fullName evidence="1">Single-stranded DNA-binding protein</fullName>
        <shortName evidence="1">SSB</shortName>
    </recommendedName>
</protein>
<keyword evidence="1" id="KW-0235">DNA replication</keyword>
<dbReference type="InterPro" id="IPR012340">
    <property type="entry name" value="NA-bd_OB-fold"/>
</dbReference>
<keyword evidence="1" id="KW-0227">DNA damage</keyword>
<dbReference type="SUPFAM" id="SSF50249">
    <property type="entry name" value="Nucleic acid-binding proteins"/>
    <property type="match status" value="1"/>
</dbReference>
<dbReference type="GO" id="GO:0006281">
    <property type="term" value="P:DNA repair"/>
    <property type="evidence" value="ECO:0007669"/>
    <property type="project" value="UniProtKB-UniRule"/>
</dbReference>
<evidence type="ECO:0000313" key="2">
    <source>
        <dbReference type="EMBL" id="RHF51332.1"/>
    </source>
</evidence>
<dbReference type="GO" id="GO:0006310">
    <property type="term" value="P:DNA recombination"/>
    <property type="evidence" value="ECO:0007669"/>
    <property type="project" value="UniProtKB-UniRule"/>
</dbReference>
<dbReference type="PANTHER" id="PTHR10302:SF27">
    <property type="entry name" value="SINGLE-STRANDED DNA-BINDING PROTEIN"/>
    <property type="match status" value="1"/>
</dbReference>
<dbReference type="PANTHER" id="PTHR10302">
    <property type="entry name" value="SINGLE-STRANDED DNA-BINDING PROTEIN"/>
    <property type="match status" value="1"/>
</dbReference>
<dbReference type="PROSITE" id="PS50935">
    <property type="entry name" value="SSB"/>
    <property type="match status" value="1"/>
</dbReference>
<dbReference type="EMBL" id="QRHE01000007">
    <property type="protein sequence ID" value="RHF51332.1"/>
    <property type="molecule type" value="Genomic_DNA"/>
</dbReference>
<comment type="caution">
    <text evidence="1">Lacks conserved residue(s) required for the propagation of feature annotation.</text>
</comment>
<dbReference type="GO" id="GO:0006260">
    <property type="term" value="P:DNA replication"/>
    <property type="evidence" value="ECO:0007669"/>
    <property type="project" value="UniProtKB-UniRule"/>
</dbReference>
<dbReference type="RefSeq" id="WP_118176219.1">
    <property type="nucleotide sequence ID" value="NZ_CAJJOD010000008.1"/>
</dbReference>
<dbReference type="PIRSF" id="PIRSF002070">
    <property type="entry name" value="SSB"/>
    <property type="match status" value="1"/>
</dbReference>
<dbReference type="NCBIfam" id="TIGR00621">
    <property type="entry name" value="ssb"/>
    <property type="match status" value="1"/>
</dbReference>
<comment type="subunit">
    <text evidence="1">Homotetramer.</text>
</comment>
<dbReference type="AlphaFoldDB" id="A0A356UKH9"/>
<dbReference type="GO" id="GO:0009295">
    <property type="term" value="C:nucleoid"/>
    <property type="evidence" value="ECO:0007669"/>
    <property type="project" value="TreeGrafter"/>
</dbReference>
<dbReference type="Gene3D" id="2.40.50.140">
    <property type="entry name" value="Nucleic acid-binding proteins"/>
    <property type="match status" value="1"/>
</dbReference>
<dbReference type="GO" id="GO:0003697">
    <property type="term" value="F:single-stranded DNA binding"/>
    <property type="evidence" value="ECO:0007669"/>
    <property type="project" value="UniProtKB-UniRule"/>
</dbReference>
<proteinExistence type="inferred from homology"/>
<dbReference type="OrthoDB" id="9809878at2"/>